<evidence type="ECO:0000256" key="9">
    <source>
        <dbReference type="ARBA" id="ARBA00038929"/>
    </source>
</evidence>
<evidence type="ECO:0000313" key="12">
    <source>
        <dbReference type="EMBL" id="KAE8258254.1"/>
    </source>
</evidence>
<dbReference type="Gene3D" id="3.20.20.80">
    <property type="entry name" value="Glycosidases"/>
    <property type="match status" value="1"/>
</dbReference>
<feature type="compositionally biased region" description="Low complexity" evidence="10">
    <location>
        <begin position="163"/>
        <end position="179"/>
    </location>
</feature>
<keyword evidence="4" id="KW-0732">Signal</keyword>
<dbReference type="GO" id="GO:0071555">
    <property type="term" value="P:cell wall organization"/>
    <property type="evidence" value="ECO:0007669"/>
    <property type="project" value="UniProtKB-KW"/>
</dbReference>
<comment type="caution">
    <text evidence="12">The sequence shown here is derived from an EMBL/GenBank/DDBJ whole genome shotgun (WGS) entry which is preliminary data.</text>
</comment>
<name>A0A177TW67_9BASI</name>
<keyword evidence="11" id="KW-1133">Transmembrane helix</keyword>
<evidence type="ECO:0000256" key="2">
    <source>
        <dbReference type="ARBA" id="ARBA00005641"/>
    </source>
</evidence>
<dbReference type="AlphaFoldDB" id="A0A177TW67"/>
<dbReference type="EMBL" id="LWDF02000077">
    <property type="protein sequence ID" value="KAE8258254.1"/>
    <property type="molecule type" value="Genomic_DNA"/>
</dbReference>
<comment type="subcellular location">
    <subcellularLocation>
        <location evidence="1">Secreted</location>
    </subcellularLocation>
</comment>
<keyword evidence="3" id="KW-0964">Secreted</keyword>
<evidence type="ECO:0000256" key="3">
    <source>
        <dbReference type="ARBA" id="ARBA00022525"/>
    </source>
</evidence>
<organism evidence="12 13">
    <name type="scientific">Tilletia indica</name>
    <dbReference type="NCBI Taxonomy" id="43049"/>
    <lineage>
        <taxon>Eukaryota</taxon>
        <taxon>Fungi</taxon>
        <taxon>Dikarya</taxon>
        <taxon>Basidiomycota</taxon>
        <taxon>Ustilaginomycotina</taxon>
        <taxon>Exobasidiomycetes</taxon>
        <taxon>Tilletiales</taxon>
        <taxon>Tilletiaceae</taxon>
        <taxon>Tilletia</taxon>
    </lineage>
</organism>
<evidence type="ECO:0000256" key="8">
    <source>
        <dbReference type="ARBA" id="ARBA00036824"/>
    </source>
</evidence>
<evidence type="ECO:0000256" key="11">
    <source>
        <dbReference type="SAM" id="Phobius"/>
    </source>
</evidence>
<feature type="compositionally biased region" description="Polar residues" evidence="10">
    <location>
        <begin position="19"/>
        <end position="31"/>
    </location>
</feature>
<comment type="similarity">
    <text evidence="2">Belongs to the glycosyl hydrolase 5 (cellulase A) family.</text>
</comment>
<evidence type="ECO:0000256" key="5">
    <source>
        <dbReference type="ARBA" id="ARBA00022801"/>
    </source>
</evidence>
<evidence type="ECO:0000256" key="7">
    <source>
        <dbReference type="ARBA" id="ARBA00023316"/>
    </source>
</evidence>
<evidence type="ECO:0000256" key="6">
    <source>
        <dbReference type="ARBA" id="ARBA00023295"/>
    </source>
</evidence>
<keyword evidence="11" id="KW-0472">Membrane</keyword>
<keyword evidence="5" id="KW-0378">Hydrolase</keyword>
<keyword evidence="11" id="KW-0812">Transmembrane</keyword>
<dbReference type="GO" id="GO:0009986">
    <property type="term" value="C:cell surface"/>
    <property type="evidence" value="ECO:0007669"/>
    <property type="project" value="TreeGrafter"/>
</dbReference>
<protein>
    <recommendedName>
        <fullName evidence="9">glucan 1,3-beta-glucosidase</fullName>
        <ecNumber evidence="9">3.2.1.58</ecNumber>
    </recommendedName>
</protein>
<dbReference type="EC" id="3.2.1.58" evidence="9"/>
<dbReference type="GO" id="GO:0004338">
    <property type="term" value="F:glucan exo-1,3-beta-glucosidase activity"/>
    <property type="evidence" value="ECO:0007669"/>
    <property type="project" value="UniProtKB-EC"/>
</dbReference>
<feature type="transmembrane region" description="Helical" evidence="11">
    <location>
        <begin position="125"/>
        <end position="147"/>
    </location>
</feature>
<dbReference type="GO" id="GO:0005576">
    <property type="term" value="C:extracellular region"/>
    <property type="evidence" value="ECO:0007669"/>
    <property type="project" value="UniProtKB-SubCell"/>
</dbReference>
<reference evidence="12" key="2">
    <citation type="journal article" date="2019" name="IMA Fungus">
        <title>Genome sequencing and comparison of five Tilletia species to identify candidate genes for the detection of regulated species infecting wheat.</title>
        <authorList>
            <person name="Nguyen H.D.T."/>
            <person name="Sultana T."/>
            <person name="Kesanakurti P."/>
            <person name="Hambleton S."/>
        </authorList>
    </citation>
    <scope>NUCLEOTIDE SEQUENCE</scope>
    <source>
        <strain evidence="12">DAOMC 236416</strain>
    </source>
</reference>
<feature type="region of interest" description="Disordered" evidence="10">
    <location>
        <begin position="1"/>
        <end position="42"/>
    </location>
</feature>
<dbReference type="SUPFAM" id="SSF51445">
    <property type="entry name" value="(Trans)glycosidases"/>
    <property type="match status" value="1"/>
</dbReference>
<evidence type="ECO:0000313" key="13">
    <source>
        <dbReference type="Proteomes" id="UP000077521"/>
    </source>
</evidence>
<reference evidence="12" key="1">
    <citation type="submission" date="2016-04" db="EMBL/GenBank/DDBJ databases">
        <authorList>
            <person name="Nguyen H.D."/>
            <person name="Samba Siva P."/>
            <person name="Cullis J."/>
            <person name="Levesque C.A."/>
            <person name="Hambleton S."/>
        </authorList>
    </citation>
    <scope>NUCLEOTIDE SEQUENCE</scope>
    <source>
        <strain evidence="12">DAOMC 236416</strain>
    </source>
</reference>
<evidence type="ECO:0000256" key="1">
    <source>
        <dbReference type="ARBA" id="ARBA00004613"/>
    </source>
</evidence>
<dbReference type="Proteomes" id="UP000077521">
    <property type="component" value="Unassembled WGS sequence"/>
</dbReference>
<dbReference type="GO" id="GO:0009251">
    <property type="term" value="P:glucan catabolic process"/>
    <property type="evidence" value="ECO:0007669"/>
    <property type="project" value="TreeGrafter"/>
</dbReference>
<feature type="region of interest" description="Disordered" evidence="10">
    <location>
        <begin position="149"/>
        <end position="179"/>
    </location>
</feature>
<accession>A0A177TW67</accession>
<keyword evidence="6" id="KW-0326">Glycosidase</keyword>
<proteinExistence type="inferred from homology"/>
<dbReference type="PANTHER" id="PTHR31297:SF1">
    <property type="entry name" value="GLUCAN 1,3-BETA-GLUCOSIDASE I_II-RELATED"/>
    <property type="match status" value="1"/>
</dbReference>
<evidence type="ECO:0000256" key="4">
    <source>
        <dbReference type="ARBA" id="ARBA00022729"/>
    </source>
</evidence>
<keyword evidence="7" id="KW-0961">Cell wall biogenesis/degradation</keyword>
<gene>
    <name evidence="12" type="ORF">A4X13_0g1813</name>
</gene>
<evidence type="ECO:0000256" key="10">
    <source>
        <dbReference type="SAM" id="MobiDB-lite"/>
    </source>
</evidence>
<dbReference type="InterPro" id="IPR050386">
    <property type="entry name" value="Glycosyl_hydrolase_5"/>
</dbReference>
<dbReference type="InterPro" id="IPR017853">
    <property type="entry name" value="GH"/>
</dbReference>
<keyword evidence="13" id="KW-1185">Reference proteome</keyword>
<dbReference type="PANTHER" id="PTHR31297">
    <property type="entry name" value="GLUCAN ENDO-1,6-BETA-GLUCOSIDASE B"/>
    <property type="match status" value="1"/>
</dbReference>
<sequence>MAARLSDSGSAPVAPSAGMRTSTASRLNENFASPRPSTHMENEQDYFLGKSEQRPYSSSDAYHNSQAAPSIASNAALGPATAAGMGAGAAQTRGAYSGVPTTAAIDEKRYKPQHGVVGFFKRRPWALALLALVVIAAVAGGIAGGVAGSKKGGMADGKSGSSNTGAAGTPANGGNNGNTTATNVTAPIIPLQRWDWTNKSQKAYGVNVGNWLLLERWLDENKFARQCQYCGDEWSWTQSQGGNAVAALQQHYQTWFVESDLDYLQSYGVNTVRVTLGFWALIPTTRNEPYVNAGQLDYLGQLLTWLHKRGMYCVISLHGLPGSQSGDQSTGQKKDFDVGGSGWFTPSAQSRSDAAVVALANWIAQQGNYSSVVSAVLPVNEPKQTDVNNSLNDDWQQQLVDFYERSYKVFVQHGIVMSIHPGYHEGQDPSGWQGFVNGKDPNMLIWEAHPYPGFFPTQYDDSLIMSKVCALSSIQNSISVPVFFGEWSMLSGVTTPGWLKRYFGTQMQAYNNGAGSTIWNWKANNSTLAGNGGLALENAMMGLYDFKNLVNMGVVPKPSSPSNVLSALQGVYQNSCNYNGRRSIDSDTKRMVRKQAVA</sequence>
<comment type="catalytic activity">
    <reaction evidence="8">
        <text>Successive hydrolysis of beta-D-glucose units from the non-reducing ends of (1-&gt;3)-beta-D-glucans, releasing alpha-glucose.</text>
        <dbReference type="EC" id="3.2.1.58"/>
    </reaction>
</comment>